<keyword evidence="3" id="KW-1185">Reference proteome</keyword>
<protein>
    <submittedName>
        <fullName evidence="2">Uncharacterized protein</fullName>
    </submittedName>
</protein>
<evidence type="ECO:0000313" key="2">
    <source>
        <dbReference type="EMBL" id="CAK0848373.1"/>
    </source>
</evidence>
<feature type="coiled-coil region" evidence="1">
    <location>
        <begin position="123"/>
        <end position="179"/>
    </location>
</feature>
<accession>A0ABN9TQL4</accession>
<comment type="caution">
    <text evidence="2">The sequence shown here is derived from an EMBL/GenBank/DDBJ whole genome shotgun (WGS) entry which is preliminary data.</text>
</comment>
<dbReference type="EMBL" id="CAUYUJ010014972">
    <property type="protein sequence ID" value="CAK0848373.1"/>
    <property type="molecule type" value="Genomic_DNA"/>
</dbReference>
<feature type="non-terminal residue" evidence="2">
    <location>
        <position position="1"/>
    </location>
</feature>
<evidence type="ECO:0000256" key="1">
    <source>
        <dbReference type="SAM" id="Coils"/>
    </source>
</evidence>
<reference evidence="2" key="1">
    <citation type="submission" date="2023-10" db="EMBL/GenBank/DDBJ databases">
        <authorList>
            <person name="Chen Y."/>
            <person name="Shah S."/>
            <person name="Dougan E. K."/>
            <person name="Thang M."/>
            <person name="Chan C."/>
        </authorList>
    </citation>
    <scope>NUCLEOTIDE SEQUENCE [LARGE SCALE GENOMIC DNA]</scope>
</reference>
<name>A0ABN9TQL4_9DINO</name>
<feature type="coiled-coil region" evidence="1">
    <location>
        <begin position="47"/>
        <end position="74"/>
    </location>
</feature>
<dbReference type="Proteomes" id="UP001189429">
    <property type="component" value="Unassembled WGS sequence"/>
</dbReference>
<gene>
    <name evidence="2" type="ORF">PCOR1329_LOCUS41321</name>
</gene>
<sequence>DRDGKPFTNKGFRTSCFQCNLAKGVIFLAKVASPSRSTSAGARAAALRERELKVKEAELQRREAAVENAEALAAGSADACTAPPQGQAMEDSPAIEALRAEKRAQPQSSQAAKRVAKPYHVRVRKLDEQMKRKDKMVERLESVDMPAAEKKVASLRTDCDTARQERAELQKQRNALALVSVFCALPKAGASALDRATAFRTLAEPLQ</sequence>
<keyword evidence="1" id="KW-0175">Coiled coil</keyword>
<proteinExistence type="predicted"/>
<evidence type="ECO:0000313" key="3">
    <source>
        <dbReference type="Proteomes" id="UP001189429"/>
    </source>
</evidence>
<organism evidence="2 3">
    <name type="scientific">Prorocentrum cordatum</name>
    <dbReference type="NCBI Taxonomy" id="2364126"/>
    <lineage>
        <taxon>Eukaryota</taxon>
        <taxon>Sar</taxon>
        <taxon>Alveolata</taxon>
        <taxon>Dinophyceae</taxon>
        <taxon>Prorocentrales</taxon>
        <taxon>Prorocentraceae</taxon>
        <taxon>Prorocentrum</taxon>
    </lineage>
</organism>